<dbReference type="InParanoid" id="A0A067PBR5"/>
<proteinExistence type="predicted"/>
<protein>
    <submittedName>
        <fullName evidence="1">Uncharacterized protein</fullName>
    </submittedName>
</protein>
<evidence type="ECO:0000313" key="2">
    <source>
        <dbReference type="Proteomes" id="UP000027265"/>
    </source>
</evidence>
<dbReference type="OrthoDB" id="5330419at2759"/>
<name>A0A067PBR5_9AGAM</name>
<evidence type="ECO:0000313" key="1">
    <source>
        <dbReference type="EMBL" id="KDQ52224.1"/>
    </source>
</evidence>
<reference evidence="2" key="1">
    <citation type="journal article" date="2014" name="Proc. Natl. Acad. Sci. U.S.A.">
        <title>Extensive sampling of basidiomycete genomes demonstrates inadequacy of the white-rot/brown-rot paradigm for wood decay fungi.</title>
        <authorList>
            <person name="Riley R."/>
            <person name="Salamov A.A."/>
            <person name="Brown D.W."/>
            <person name="Nagy L.G."/>
            <person name="Floudas D."/>
            <person name="Held B.W."/>
            <person name="Levasseur A."/>
            <person name="Lombard V."/>
            <person name="Morin E."/>
            <person name="Otillar R."/>
            <person name="Lindquist E.A."/>
            <person name="Sun H."/>
            <person name="LaButti K.M."/>
            <person name="Schmutz J."/>
            <person name="Jabbour D."/>
            <person name="Luo H."/>
            <person name="Baker S.E."/>
            <person name="Pisabarro A.G."/>
            <person name="Walton J.D."/>
            <person name="Blanchette R.A."/>
            <person name="Henrissat B."/>
            <person name="Martin F."/>
            <person name="Cullen D."/>
            <person name="Hibbett D.S."/>
            <person name="Grigoriev I.V."/>
        </authorList>
    </citation>
    <scope>NUCLEOTIDE SEQUENCE [LARGE SCALE GENOMIC DNA]</scope>
    <source>
        <strain evidence="2">MUCL 33604</strain>
    </source>
</reference>
<accession>A0A067PBR5</accession>
<dbReference type="Proteomes" id="UP000027265">
    <property type="component" value="Unassembled WGS sequence"/>
</dbReference>
<gene>
    <name evidence="1" type="ORF">JAAARDRAFT_485542</name>
</gene>
<organism evidence="1 2">
    <name type="scientific">Jaapia argillacea MUCL 33604</name>
    <dbReference type="NCBI Taxonomy" id="933084"/>
    <lineage>
        <taxon>Eukaryota</taxon>
        <taxon>Fungi</taxon>
        <taxon>Dikarya</taxon>
        <taxon>Basidiomycota</taxon>
        <taxon>Agaricomycotina</taxon>
        <taxon>Agaricomycetes</taxon>
        <taxon>Agaricomycetidae</taxon>
        <taxon>Jaapiales</taxon>
        <taxon>Jaapiaceae</taxon>
        <taxon>Jaapia</taxon>
    </lineage>
</organism>
<keyword evidence="2" id="KW-1185">Reference proteome</keyword>
<dbReference type="EMBL" id="KL197741">
    <property type="protein sequence ID" value="KDQ52224.1"/>
    <property type="molecule type" value="Genomic_DNA"/>
</dbReference>
<sequence>MAGIVQVALALHSGYDQVRWNFMEPYGYINTTPLKGYPNPCNNPFWGGYRWTPKSYTSANYAATTAKLRSPFSNHAFIALRVDNNPLNSLVLDATSGPHLGDERLSQYLTNAIDITTNYYAQFHTRYGTVNDINPSQNGITSLQPLTSASTSFQPAATETRDMSSVEETLDRAKVENSDPPRFTRVHYNSLQRSVVQKLSIDLATQNVEPSEYGSRSYWRLGGEAGVVEVELVIAESHEVAVDAMRQVLSCISAPLDIIFPSNAGLGQRSLSGVGGRGYILFVRDNAFVTIQGLGSSEALKGAATLVDEFLKAAEVDGGGRVDGPIFRGGVPSDQPPRKVTLGEIFEVVVPVDDAGWMEASTDIGMVQLVGIDRERATFKFHAAGEGSTEIVLVFIHGETMKTTSTKVAIEILPGKEESPMLEV</sequence>
<dbReference type="HOGENOM" id="CLU_647341_0_0_1"/>
<dbReference type="AlphaFoldDB" id="A0A067PBR5"/>